<accession>A0A225VWB0</accession>
<protein>
    <submittedName>
        <fullName evidence="1">Uncharacterized protein</fullName>
    </submittedName>
</protein>
<dbReference type="STRING" id="4795.A0A225VWB0"/>
<dbReference type="OrthoDB" id="97155at2759"/>
<evidence type="ECO:0000313" key="1">
    <source>
        <dbReference type="EMBL" id="OWZ09703.1"/>
    </source>
</evidence>
<gene>
    <name evidence="1" type="ORF">PHMEG_00017553</name>
</gene>
<keyword evidence="2" id="KW-1185">Reference proteome</keyword>
<dbReference type="Proteomes" id="UP000198211">
    <property type="component" value="Unassembled WGS sequence"/>
</dbReference>
<organism evidence="1 2">
    <name type="scientific">Phytophthora megakarya</name>
    <dbReference type="NCBI Taxonomy" id="4795"/>
    <lineage>
        <taxon>Eukaryota</taxon>
        <taxon>Sar</taxon>
        <taxon>Stramenopiles</taxon>
        <taxon>Oomycota</taxon>
        <taxon>Peronosporomycetes</taxon>
        <taxon>Peronosporales</taxon>
        <taxon>Peronosporaceae</taxon>
        <taxon>Phytophthora</taxon>
    </lineage>
</organism>
<dbReference type="AlphaFoldDB" id="A0A225VWB0"/>
<reference evidence="2" key="1">
    <citation type="submission" date="2017-03" db="EMBL/GenBank/DDBJ databases">
        <title>Phytopthora megakarya and P. palmivora, two closely related causual agents of cacao black pod achieved similar genome size and gene model numbers by different mechanisms.</title>
        <authorList>
            <person name="Ali S."/>
            <person name="Shao J."/>
            <person name="Larry D.J."/>
            <person name="Kronmiller B."/>
            <person name="Shen D."/>
            <person name="Strem M.D."/>
            <person name="Melnick R.L."/>
            <person name="Guiltinan M.J."/>
            <person name="Tyler B.M."/>
            <person name="Meinhardt L.W."/>
            <person name="Bailey B.A."/>
        </authorList>
    </citation>
    <scope>NUCLEOTIDE SEQUENCE [LARGE SCALE GENOMIC DNA]</scope>
    <source>
        <strain evidence="2">zdho120</strain>
    </source>
</reference>
<dbReference type="EMBL" id="NBNE01002689">
    <property type="protein sequence ID" value="OWZ09703.1"/>
    <property type="molecule type" value="Genomic_DNA"/>
</dbReference>
<comment type="caution">
    <text evidence="1">The sequence shown here is derived from an EMBL/GenBank/DDBJ whole genome shotgun (WGS) entry which is preliminary data.</text>
</comment>
<name>A0A225VWB0_9STRA</name>
<sequence>MNKKLEHRFPIEWIVYNKTVVCSRSGKYKPRGKGKRTRQKVRAMQCGAQMLLINVCVRVINESLDDPIFSLCVAVTKPQHNHALNRQNYEQYAFVRTALASTVVETVDALRKSGAKKKNIMQFNHDYTDCSAQYMRYRYLSMCI</sequence>
<evidence type="ECO:0000313" key="2">
    <source>
        <dbReference type="Proteomes" id="UP000198211"/>
    </source>
</evidence>
<proteinExistence type="predicted"/>